<keyword evidence="1" id="KW-0812">Transmembrane</keyword>
<dbReference type="Proteomes" id="UP000230500">
    <property type="component" value="Unassembled WGS sequence"/>
</dbReference>
<evidence type="ECO:0000313" key="2">
    <source>
        <dbReference type="EMBL" id="PIN27806.1"/>
    </source>
</evidence>
<dbReference type="RefSeq" id="WP_099977611.1">
    <property type="nucleotide sequence ID" value="NZ_PESN01000002.1"/>
</dbReference>
<feature type="transmembrane region" description="Helical" evidence="1">
    <location>
        <begin position="81"/>
        <end position="99"/>
    </location>
</feature>
<dbReference type="AlphaFoldDB" id="A0A2G9IDH5"/>
<accession>A0A2G9IDH5</accession>
<comment type="caution">
    <text evidence="2">The sequence shown here is derived from an EMBL/GenBank/DDBJ whole genome shotgun (WGS) entry which is preliminary data.</text>
</comment>
<evidence type="ECO:0000256" key="1">
    <source>
        <dbReference type="SAM" id="Phobius"/>
    </source>
</evidence>
<dbReference type="EMBL" id="PESN01000002">
    <property type="protein sequence ID" value="PIN27806.1"/>
    <property type="molecule type" value="Genomic_DNA"/>
</dbReference>
<protein>
    <submittedName>
        <fullName evidence="2">Uncharacterized protein</fullName>
    </submittedName>
</protein>
<name>A0A2G9IDH5_PREIN</name>
<evidence type="ECO:0000313" key="3">
    <source>
        <dbReference type="Proteomes" id="UP000230500"/>
    </source>
</evidence>
<keyword evidence="1" id="KW-1133">Transmembrane helix</keyword>
<proteinExistence type="predicted"/>
<organism evidence="2 3">
    <name type="scientific">Prevotella intermedia</name>
    <dbReference type="NCBI Taxonomy" id="28131"/>
    <lineage>
        <taxon>Bacteria</taxon>
        <taxon>Pseudomonadati</taxon>
        <taxon>Bacteroidota</taxon>
        <taxon>Bacteroidia</taxon>
        <taxon>Bacteroidales</taxon>
        <taxon>Prevotellaceae</taxon>
        <taxon>Prevotella</taxon>
    </lineage>
</organism>
<gene>
    <name evidence="2" type="ORF">CUC04_10860</name>
</gene>
<keyword evidence="1" id="KW-0472">Membrane</keyword>
<sequence length="155" mass="17230">MQIDDINSLVQKYLDGETTTAEEQQLRSFFAQDPLLVPNELKPLCALFRWESVERCNEGTEKFVPTAETHTTKQRKRLPSWIIAAVSAAAAVVVTMFVVRLNTTQTGDYAFVNGEQITNKEVVQREAEAALDMVSTDGNEDFNALSLIGGTTDEE</sequence>
<reference evidence="2 3" key="1">
    <citation type="submission" date="2017-11" db="EMBL/GenBank/DDBJ databases">
        <title>Genome sequencing of Prevotella intermedia KCOM 2069.</title>
        <authorList>
            <person name="Kook J.-K."/>
            <person name="Park S.-N."/>
            <person name="Lim Y.K."/>
        </authorList>
    </citation>
    <scope>NUCLEOTIDE SEQUENCE [LARGE SCALE GENOMIC DNA]</scope>
    <source>
        <strain evidence="2 3">KCOM 2069</strain>
    </source>
</reference>